<keyword evidence="3" id="KW-1185">Reference proteome</keyword>
<dbReference type="InterPro" id="IPR027417">
    <property type="entry name" value="P-loop_NTPase"/>
</dbReference>
<name>A0ABT5GJZ8_9MICO</name>
<organism evidence="2 3">
    <name type="scientific">Intrasporangium calvum</name>
    <dbReference type="NCBI Taxonomy" id="53358"/>
    <lineage>
        <taxon>Bacteria</taxon>
        <taxon>Bacillati</taxon>
        <taxon>Actinomycetota</taxon>
        <taxon>Actinomycetes</taxon>
        <taxon>Micrococcales</taxon>
        <taxon>Intrasporangiaceae</taxon>
        <taxon>Intrasporangium</taxon>
    </lineage>
</organism>
<gene>
    <name evidence="2" type="ORF">OO014_14180</name>
</gene>
<dbReference type="RefSeq" id="WP_272462976.1">
    <property type="nucleotide sequence ID" value="NZ_JAPFQL010000066.1"/>
</dbReference>
<dbReference type="SUPFAM" id="SSF52540">
    <property type="entry name" value="P-loop containing nucleoside triphosphate hydrolases"/>
    <property type="match status" value="1"/>
</dbReference>
<accession>A0ABT5GJZ8</accession>
<dbReference type="Gene3D" id="3.40.50.300">
    <property type="entry name" value="P-loop containing nucleotide triphosphate hydrolases"/>
    <property type="match status" value="1"/>
</dbReference>
<evidence type="ECO:0000256" key="1">
    <source>
        <dbReference type="SAM" id="MobiDB-lite"/>
    </source>
</evidence>
<sequence length="294" mass="30175">MGHVIGVIPASGGVGASTIAAVLAVRAAETGQPVVAVDLDRFGGRLDVVLGVEQEPGWRWDRLRRVAGVVDGAGLARELPRAGAVAVLAGASRVVGAERADPGKGPAMDWRRVLPDVVAGLAAAHRITVLDLPRDVIVVDAVAPLLDAWVTVVGTTVPQLASAATSVPLLRRLVDAACARSGDVLRRPCEPWLVLRGARIEDEVADAVCDHLDAPVLGRLRDDLRLVSDVTGGVAPGSRGRGPAVEVADELLLRLVSRPPLDLAASADPATGGRAASEGPATGAGSADGWRWSA</sequence>
<comment type="caution">
    <text evidence="2">The sequence shown here is derived from an EMBL/GenBank/DDBJ whole genome shotgun (WGS) entry which is preliminary data.</text>
</comment>
<dbReference type="EMBL" id="JAPFQL010000066">
    <property type="protein sequence ID" value="MDC5698403.1"/>
    <property type="molecule type" value="Genomic_DNA"/>
</dbReference>
<evidence type="ECO:0000313" key="3">
    <source>
        <dbReference type="Proteomes" id="UP001150259"/>
    </source>
</evidence>
<reference evidence="2 3" key="1">
    <citation type="submission" date="2022-11" db="EMBL/GenBank/DDBJ databases">
        <title>Anaerobic phenanthrene biodegradation by a DNRA strain PheN6.</title>
        <authorList>
            <person name="Zhang Z."/>
        </authorList>
    </citation>
    <scope>NUCLEOTIDE SEQUENCE [LARGE SCALE GENOMIC DNA]</scope>
    <source>
        <strain evidence="2 3">PheN6</strain>
    </source>
</reference>
<protein>
    <submittedName>
        <fullName evidence="2">Uncharacterized protein</fullName>
    </submittedName>
</protein>
<evidence type="ECO:0000313" key="2">
    <source>
        <dbReference type="EMBL" id="MDC5698403.1"/>
    </source>
</evidence>
<proteinExistence type="predicted"/>
<dbReference type="Proteomes" id="UP001150259">
    <property type="component" value="Unassembled WGS sequence"/>
</dbReference>
<feature type="region of interest" description="Disordered" evidence="1">
    <location>
        <begin position="264"/>
        <end position="294"/>
    </location>
</feature>